<keyword evidence="19" id="KW-1185">Reference proteome</keyword>
<dbReference type="PROSITE" id="PS01156">
    <property type="entry name" value="TONB_DEPENDENT_REC_2"/>
    <property type="match status" value="1"/>
</dbReference>
<keyword evidence="3 12" id="KW-1134">Transmembrane beta strand</keyword>
<evidence type="ECO:0000313" key="19">
    <source>
        <dbReference type="Proteomes" id="UP000076131"/>
    </source>
</evidence>
<evidence type="ECO:0000256" key="5">
    <source>
        <dbReference type="ARBA" id="ARBA00022692"/>
    </source>
</evidence>
<dbReference type="PANTHER" id="PTHR32552:SF89">
    <property type="entry name" value="CATECHOLATE SIDEROPHORE RECEPTOR FIU"/>
    <property type="match status" value="1"/>
</dbReference>
<keyword evidence="6 15" id="KW-0732">Signal</keyword>
<feature type="short sequence motif" description="TonB C-terminal box" evidence="13">
    <location>
        <begin position="746"/>
        <end position="763"/>
    </location>
</feature>
<feature type="chain" id="PRO_5007600222" evidence="15">
    <location>
        <begin position="29"/>
        <end position="763"/>
    </location>
</feature>
<dbReference type="Gene3D" id="2.170.130.10">
    <property type="entry name" value="TonB-dependent receptor, plug domain"/>
    <property type="match status" value="1"/>
</dbReference>
<dbReference type="Proteomes" id="UP000076131">
    <property type="component" value="Unassembled WGS sequence"/>
</dbReference>
<keyword evidence="2 12" id="KW-0813">Transport</keyword>
<dbReference type="Pfam" id="PF07715">
    <property type="entry name" value="Plug"/>
    <property type="match status" value="1"/>
</dbReference>
<feature type="signal peptide" evidence="15">
    <location>
        <begin position="1"/>
        <end position="28"/>
    </location>
</feature>
<sequence length="763" mass="82656">MSVPMISTRKTSLALALLAVLHGGAAWATSADAPAPAAVTPAAMTGAAESDGTKTLEAVSVIGQGESRQVQRITVQDVKLLPPGSSPLKVLAKLPGVHFESADSFGNYEWSTRISLRGFNQTRLGFTLDGIPLGDMSYGNNNGLHISRALIAENLGGAELAAGIGALGTASTGNLGGTVQFYSADPSSTYGVTLAQSAGSDSALRTYARLDTGDHNGFAMYLSGAYADSDKWKGNGPQKQQQFNGKAVYDFGDNHVAAMLNTSSRNETDYQDLSLDMQKRLGWNWDNYAPDWQRAVNAAKGIFTGGVNNKDDAYYAGRGLRDDSLASLFGDFGLAEGVRLKATGYYHSNRGQGHWFTPYQTSFAGTPQETPIAIRTTEYGIDRWGTIASLGWDLGNHHLEGGFWYENSHHTVQRNFYFIAGPVDDQYFLHNPSIRKFYQRYETETHQLYLQDTISLLDGRLHLDVGVKSPQTRTRTHAVVGSYANGELTADKSLLPQLGASYKLDGQNELFASYAQNIAAFQAGISGPFATTQAAFDVIRGKLRPEESRTVEAGVRHAEELFEGSLALYDVKFDHRLLAIQQCSSGIQGCPSAYANVGSVTSRGAELTFILKPTSELRWYNALSYNRSRYDSDYLNGATVVATRGKTVVDSPKQLFSSEIAWTPGAWDLRLSANYTGKRYYTYVNDASVPSYWLFNAAAAYDFGKLGVAEDLKLALNVTNLAGKHYYGTIGSNGFTAADPTGEYATLQVGAPRAAMLTATVRF</sequence>
<feature type="domain" description="TonB-dependent receptor plug" evidence="17">
    <location>
        <begin position="68"/>
        <end position="147"/>
    </location>
</feature>
<evidence type="ECO:0000313" key="18">
    <source>
        <dbReference type="EMBL" id="KZC25274.1"/>
    </source>
</evidence>
<dbReference type="InterPro" id="IPR012910">
    <property type="entry name" value="Plug_dom"/>
</dbReference>
<dbReference type="RefSeq" id="WP_039954263.1">
    <property type="nucleotide sequence ID" value="NZ_LVJS01000006.1"/>
</dbReference>
<evidence type="ECO:0000259" key="16">
    <source>
        <dbReference type="Pfam" id="PF00593"/>
    </source>
</evidence>
<dbReference type="GO" id="GO:0009279">
    <property type="term" value="C:cell outer membrane"/>
    <property type="evidence" value="ECO:0007669"/>
    <property type="project" value="UniProtKB-SubCell"/>
</dbReference>
<evidence type="ECO:0000259" key="17">
    <source>
        <dbReference type="Pfam" id="PF07715"/>
    </source>
</evidence>
<evidence type="ECO:0000256" key="3">
    <source>
        <dbReference type="ARBA" id="ARBA00022452"/>
    </source>
</evidence>
<dbReference type="InterPro" id="IPR000531">
    <property type="entry name" value="Beta-barrel_TonB"/>
</dbReference>
<feature type="domain" description="TonB-dependent receptor-like beta-barrel" evidence="16">
    <location>
        <begin position="271"/>
        <end position="721"/>
    </location>
</feature>
<comment type="similarity">
    <text evidence="12 14">Belongs to the TonB-dependent receptor family.</text>
</comment>
<dbReference type="PANTHER" id="PTHR32552">
    <property type="entry name" value="FERRICHROME IRON RECEPTOR-RELATED"/>
    <property type="match status" value="1"/>
</dbReference>
<dbReference type="Gene3D" id="2.40.170.20">
    <property type="entry name" value="TonB-dependent receptor, beta-barrel domain"/>
    <property type="match status" value="1"/>
</dbReference>
<keyword evidence="8" id="KW-0406">Ion transport</keyword>
<evidence type="ECO:0000256" key="11">
    <source>
        <dbReference type="ARBA" id="ARBA00023237"/>
    </source>
</evidence>
<dbReference type="GO" id="GO:0015344">
    <property type="term" value="F:siderophore uptake transmembrane transporter activity"/>
    <property type="evidence" value="ECO:0007669"/>
    <property type="project" value="TreeGrafter"/>
</dbReference>
<evidence type="ECO:0000256" key="8">
    <source>
        <dbReference type="ARBA" id="ARBA00023065"/>
    </source>
</evidence>
<evidence type="ECO:0000256" key="1">
    <source>
        <dbReference type="ARBA" id="ARBA00004571"/>
    </source>
</evidence>
<evidence type="ECO:0000256" key="6">
    <source>
        <dbReference type="ARBA" id="ARBA00022729"/>
    </source>
</evidence>
<evidence type="ECO:0000256" key="14">
    <source>
        <dbReference type="RuleBase" id="RU003357"/>
    </source>
</evidence>
<dbReference type="InterPro" id="IPR010917">
    <property type="entry name" value="TonB_rcpt_CS"/>
</dbReference>
<dbReference type="InterPro" id="IPR039426">
    <property type="entry name" value="TonB-dep_rcpt-like"/>
</dbReference>
<dbReference type="PROSITE" id="PS52016">
    <property type="entry name" value="TONB_DEPENDENT_REC_3"/>
    <property type="match status" value="1"/>
</dbReference>
<keyword evidence="10 12" id="KW-0472">Membrane</keyword>
<evidence type="ECO:0000256" key="9">
    <source>
        <dbReference type="ARBA" id="ARBA00023077"/>
    </source>
</evidence>
<comment type="subcellular location">
    <subcellularLocation>
        <location evidence="1 12">Cell outer membrane</location>
        <topology evidence="1 12">Multi-pass membrane protein</topology>
    </subcellularLocation>
</comment>
<evidence type="ECO:0000256" key="12">
    <source>
        <dbReference type="PROSITE-ProRule" id="PRU01360"/>
    </source>
</evidence>
<organism evidence="18 19">
    <name type="scientific">Rhodanobacter thiooxydans</name>
    <dbReference type="NCBI Taxonomy" id="416169"/>
    <lineage>
        <taxon>Bacteria</taxon>
        <taxon>Pseudomonadati</taxon>
        <taxon>Pseudomonadota</taxon>
        <taxon>Gammaproteobacteria</taxon>
        <taxon>Lysobacterales</taxon>
        <taxon>Rhodanobacteraceae</taxon>
        <taxon>Rhodanobacter</taxon>
    </lineage>
</organism>
<proteinExistence type="inferred from homology"/>
<dbReference type="Pfam" id="PF00593">
    <property type="entry name" value="TonB_dep_Rec_b-barrel"/>
    <property type="match status" value="1"/>
</dbReference>
<keyword evidence="11 12" id="KW-0998">Cell outer membrane</keyword>
<comment type="caution">
    <text evidence="18">The sequence shown here is derived from an EMBL/GenBank/DDBJ whole genome shotgun (WGS) entry which is preliminary data.</text>
</comment>
<evidence type="ECO:0000256" key="7">
    <source>
        <dbReference type="ARBA" id="ARBA00023004"/>
    </source>
</evidence>
<dbReference type="InterPro" id="IPR037066">
    <property type="entry name" value="Plug_dom_sf"/>
</dbReference>
<dbReference type="AlphaFoldDB" id="A0A154QM35"/>
<evidence type="ECO:0000256" key="2">
    <source>
        <dbReference type="ARBA" id="ARBA00022448"/>
    </source>
</evidence>
<protein>
    <submittedName>
        <fullName evidence="18">TonB-dependent receptor</fullName>
    </submittedName>
</protein>
<accession>A0A154QM35</accession>
<dbReference type="EMBL" id="LVJS01000006">
    <property type="protein sequence ID" value="KZC25274.1"/>
    <property type="molecule type" value="Genomic_DNA"/>
</dbReference>
<dbReference type="eggNOG" id="COG4772">
    <property type="taxonomic scope" value="Bacteria"/>
</dbReference>
<evidence type="ECO:0000256" key="4">
    <source>
        <dbReference type="ARBA" id="ARBA00022496"/>
    </source>
</evidence>
<evidence type="ECO:0000256" key="10">
    <source>
        <dbReference type="ARBA" id="ARBA00023136"/>
    </source>
</evidence>
<reference evidence="18 19" key="1">
    <citation type="journal article" date="2016" name="MBio">
        <title>Lateral Gene Transfer in a Heavy Metal-Contaminated-Groundwater Microbial Community.</title>
        <authorList>
            <person name="Hemme C.L."/>
            <person name="Green S.J."/>
            <person name="Rishishwar L."/>
            <person name="Prakash O."/>
            <person name="Pettenato A."/>
            <person name="Chakraborty R."/>
            <person name="Deutschbauer A.M."/>
            <person name="Van Nostrand J.D."/>
            <person name="Wu L."/>
            <person name="He Z."/>
            <person name="Jordan I.K."/>
            <person name="Hazen T.C."/>
            <person name="Arkin A.P."/>
            <person name="Kostka J.E."/>
            <person name="Zhou J."/>
        </authorList>
    </citation>
    <scope>NUCLEOTIDE SEQUENCE [LARGE SCALE GENOMIC DNA]</scope>
    <source>
        <strain evidence="18 19">FW104-T7</strain>
    </source>
</reference>
<keyword evidence="9 14" id="KW-0798">TonB box</keyword>
<name>A0A154QM35_9GAMM</name>
<dbReference type="InterPro" id="IPR036942">
    <property type="entry name" value="Beta-barrel_TonB_sf"/>
</dbReference>
<evidence type="ECO:0000256" key="13">
    <source>
        <dbReference type="PROSITE-ProRule" id="PRU10144"/>
    </source>
</evidence>
<dbReference type="STRING" id="416169.RHOFW104T7_04480"/>
<keyword evidence="5 12" id="KW-0812">Transmembrane</keyword>
<keyword evidence="4" id="KW-0410">Iron transport</keyword>
<gene>
    <name evidence="18" type="ORF">RHOFW104T7_04480</name>
</gene>
<evidence type="ECO:0000256" key="15">
    <source>
        <dbReference type="SAM" id="SignalP"/>
    </source>
</evidence>
<keyword evidence="18" id="KW-0675">Receptor</keyword>
<dbReference type="SUPFAM" id="SSF56935">
    <property type="entry name" value="Porins"/>
    <property type="match status" value="1"/>
</dbReference>
<keyword evidence="7" id="KW-0408">Iron</keyword>